<gene>
    <name evidence="2" type="ORF">HYC85_009963</name>
</gene>
<evidence type="ECO:0000313" key="3">
    <source>
        <dbReference type="Proteomes" id="UP000593564"/>
    </source>
</evidence>
<reference evidence="3" key="1">
    <citation type="journal article" date="2020" name="Nat. Commun.">
        <title>Genome assembly of wild tea tree DASZ reveals pedigree and selection history of tea varieties.</title>
        <authorList>
            <person name="Zhang W."/>
            <person name="Zhang Y."/>
            <person name="Qiu H."/>
            <person name="Guo Y."/>
            <person name="Wan H."/>
            <person name="Zhang X."/>
            <person name="Scossa F."/>
            <person name="Alseekh S."/>
            <person name="Zhang Q."/>
            <person name="Wang P."/>
            <person name="Xu L."/>
            <person name="Schmidt M.H."/>
            <person name="Jia X."/>
            <person name="Li D."/>
            <person name="Zhu A."/>
            <person name="Guo F."/>
            <person name="Chen W."/>
            <person name="Ni D."/>
            <person name="Usadel B."/>
            <person name="Fernie A.R."/>
            <person name="Wen W."/>
        </authorList>
    </citation>
    <scope>NUCLEOTIDE SEQUENCE [LARGE SCALE GENOMIC DNA]</scope>
    <source>
        <strain evidence="3">cv. G240</strain>
    </source>
</reference>
<feature type="compositionally biased region" description="Polar residues" evidence="1">
    <location>
        <begin position="95"/>
        <end position="118"/>
    </location>
</feature>
<evidence type="ECO:0000313" key="2">
    <source>
        <dbReference type="EMBL" id="KAF5952019.1"/>
    </source>
</evidence>
<protein>
    <submittedName>
        <fullName evidence="2">Uncharacterized protein</fullName>
    </submittedName>
</protein>
<feature type="region of interest" description="Disordered" evidence="1">
    <location>
        <begin position="80"/>
        <end position="151"/>
    </location>
</feature>
<accession>A0A7J7HH28</accession>
<name>A0A7J7HH28_CAMSI</name>
<reference evidence="2 3" key="2">
    <citation type="submission" date="2020-07" db="EMBL/GenBank/DDBJ databases">
        <title>Genome assembly of wild tea tree DASZ reveals pedigree and selection history of tea varieties.</title>
        <authorList>
            <person name="Zhang W."/>
        </authorList>
    </citation>
    <scope>NUCLEOTIDE SEQUENCE [LARGE SCALE GENOMIC DNA]</scope>
    <source>
        <strain evidence="3">cv. G240</strain>
        <tissue evidence="2">Leaf</tissue>
    </source>
</reference>
<dbReference type="Proteomes" id="UP000593564">
    <property type="component" value="Unassembled WGS sequence"/>
</dbReference>
<evidence type="ECO:0000256" key="1">
    <source>
        <dbReference type="SAM" id="MobiDB-lite"/>
    </source>
</evidence>
<comment type="caution">
    <text evidence="2">The sequence shown here is derived from an EMBL/GenBank/DDBJ whole genome shotgun (WGS) entry which is preliminary data.</text>
</comment>
<sequence>MDEMDAIPQLIRLTRDRKLKNEEEQSTGDSTADLSFSSMIQKIRSKYKNHECWGHDTARMEAAQQLLQLCDNSNRYKYKDVKAKEEEEEDEESNSDTSYITDDSSPAMETNLAAQQIMQLRRNSDSKDTEEREEEAKGGGEEESKSNTSSVIKGGVFMKGCEAFCPRKRKFRSIVDIYRTTKPFD</sequence>
<feature type="compositionally biased region" description="Basic and acidic residues" evidence="1">
    <location>
        <begin position="122"/>
        <end position="145"/>
    </location>
</feature>
<keyword evidence="3" id="KW-1185">Reference proteome</keyword>
<proteinExistence type="predicted"/>
<dbReference type="EMBL" id="JACBKZ010000004">
    <property type="protein sequence ID" value="KAF5952019.1"/>
    <property type="molecule type" value="Genomic_DNA"/>
</dbReference>
<organism evidence="2 3">
    <name type="scientific">Camellia sinensis</name>
    <name type="common">Tea plant</name>
    <name type="synonym">Thea sinensis</name>
    <dbReference type="NCBI Taxonomy" id="4442"/>
    <lineage>
        <taxon>Eukaryota</taxon>
        <taxon>Viridiplantae</taxon>
        <taxon>Streptophyta</taxon>
        <taxon>Embryophyta</taxon>
        <taxon>Tracheophyta</taxon>
        <taxon>Spermatophyta</taxon>
        <taxon>Magnoliopsida</taxon>
        <taxon>eudicotyledons</taxon>
        <taxon>Gunneridae</taxon>
        <taxon>Pentapetalae</taxon>
        <taxon>asterids</taxon>
        <taxon>Ericales</taxon>
        <taxon>Theaceae</taxon>
        <taxon>Camellia</taxon>
    </lineage>
</organism>
<dbReference type="AlphaFoldDB" id="A0A7J7HH28"/>